<reference evidence="2 3" key="1">
    <citation type="journal article" date="2023" name="Elife">
        <title>Identification of key yeast species and microbe-microbe interactions impacting larval growth of Drosophila in the wild.</title>
        <authorList>
            <person name="Mure A."/>
            <person name="Sugiura Y."/>
            <person name="Maeda R."/>
            <person name="Honda K."/>
            <person name="Sakurai N."/>
            <person name="Takahashi Y."/>
            <person name="Watada M."/>
            <person name="Katoh T."/>
            <person name="Gotoh A."/>
            <person name="Gotoh Y."/>
            <person name="Taniguchi I."/>
            <person name="Nakamura K."/>
            <person name="Hayashi T."/>
            <person name="Katayama T."/>
            <person name="Uemura T."/>
            <person name="Hattori Y."/>
        </authorList>
    </citation>
    <scope>NUCLEOTIDE SEQUENCE [LARGE SCALE GENOMIC DNA]</scope>
    <source>
        <strain evidence="2 3">PK-24</strain>
    </source>
</reference>
<accession>A0AAV5QX07</accession>
<dbReference type="Proteomes" id="UP001378960">
    <property type="component" value="Unassembled WGS sequence"/>
</dbReference>
<feature type="compositionally biased region" description="Basic and acidic residues" evidence="1">
    <location>
        <begin position="105"/>
        <end position="115"/>
    </location>
</feature>
<evidence type="ECO:0000256" key="1">
    <source>
        <dbReference type="SAM" id="MobiDB-lite"/>
    </source>
</evidence>
<dbReference type="AlphaFoldDB" id="A0AAV5QX07"/>
<dbReference type="PANTHER" id="PTHR23149:SF26">
    <property type="entry name" value="PROTEIN TMA23"/>
    <property type="match status" value="1"/>
</dbReference>
<feature type="region of interest" description="Disordered" evidence="1">
    <location>
        <begin position="104"/>
        <end position="203"/>
    </location>
</feature>
<evidence type="ECO:0000313" key="3">
    <source>
        <dbReference type="Proteomes" id="UP001378960"/>
    </source>
</evidence>
<sequence length="203" mass="23686">MDSQKYLESYGWKKGEPLQKGGLKKPILVSHKFDLKGIGHHSNDTICWWETVFDGQLKSLDVNKDKGFENDEKIRKEIENNERKKNSPLYQMFVKGSVLMGTIDKNGKPLVKDDNNANGTKRKAGDISLGDDSGEQLIFFDSDNESESESDDEDDKKRRKRRKQEKREKKEKKRLKKEAKQLKKIKKIKKEKKEKKKSKKSKK</sequence>
<evidence type="ECO:0000313" key="2">
    <source>
        <dbReference type="EMBL" id="GMM43734.1"/>
    </source>
</evidence>
<gene>
    <name evidence="2" type="ORF">DAPK24_003090</name>
</gene>
<dbReference type="InterPro" id="IPR050656">
    <property type="entry name" value="PINX1"/>
</dbReference>
<proteinExistence type="predicted"/>
<keyword evidence="3" id="KW-1185">Reference proteome</keyword>
<dbReference type="PANTHER" id="PTHR23149">
    <property type="entry name" value="G PATCH DOMAIN CONTAINING PROTEIN"/>
    <property type="match status" value="1"/>
</dbReference>
<feature type="compositionally biased region" description="Acidic residues" evidence="1">
    <location>
        <begin position="142"/>
        <end position="154"/>
    </location>
</feature>
<comment type="caution">
    <text evidence="2">The sequence shown here is derived from an EMBL/GenBank/DDBJ whole genome shotgun (WGS) entry which is preliminary data.</text>
</comment>
<protein>
    <submittedName>
        <fullName evidence="2">Tma23 protein</fullName>
    </submittedName>
</protein>
<dbReference type="EMBL" id="BTGB01000001">
    <property type="protein sequence ID" value="GMM43734.1"/>
    <property type="molecule type" value="Genomic_DNA"/>
</dbReference>
<name>A0AAV5QX07_PICKL</name>
<organism evidence="2 3">
    <name type="scientific">Pichia kluyveri</name>
    <name type="common">Yeast</name>
    <dbReference type="NCBI Taxonomy" id="36015"/>
    <lineage>
        <taxon>Eukaryota</taxon>
        <taxon>Fungi</taxon>
        <taxon>Dikarya</taxon>
        <taxon>Ascomycota</taxon>
        <taxon>Saccharomycotina</taxon>
        <taxon>Pichiomycetes</taxon>
        <taxon>Pichiales</taxon>
        <taxon>Pichiaceae</taxon>
        <taxon>Pichia</taxon>
    </lineage>
</organism>
<feature type="compositionally biased region" description="Basic residues" evidence="1">
    <location>
        <begin position="157"/>
        <end position="203"/>
    </location>
</feature>